<reference evidence="1 2" key="1">
    <citation type="submission" date="2021-06" db="EMBL/GenBank/DDBJ databases">
        <title>Caerostris extrusa draft genome.</title>
        <authorList>
            <person name="Kono N."/>
            <person name="Arakawa K."/>
        </authorList>
    </citation>
    <scope>NUCLEOTIDE SEQUENCE [LARGE SCALE GENOMIC DNA]</scope>
</reference>
<evidence type="ECO:0000313" key="2">
    <source>
        <dbReference type="Proteomes" id="UP001054945"/>
    </source>
</evidence>
<name>A0AAV4SA77_CAEEX</name>
<dbReference type="EMBL" id="BPLR01008991">
    <property type="protein sequence ID" value="GIY28833.1"/>
    <property type="molecule type" value="Genomic_DNA"/>
</dbReference>
<accession>A0AAV4SA77</accession>
<comment type="caution">
    <text evidence="1">The sequence shown here is derived from an EMBL/GenBank/DDBJ whole genome shotgun (WGS) entry which is preliminary data.</text>
</comment>
<keyword evidence="1" id="KW-0436">Ligase</keyword>
<sequence>MSNDSVEVEPEEETELVSIEIPNSGGARKSKLVTSGDTICHYYEDTRTTWDIVQRGQQNIILITDNGRCFGSRSFESDYSWITYNEFIERAQHFGRNPGLSHVIRLYHSNPTQAPSEVHLGIVIRLFKNPTDSVVSRPDCFYGHCGAHGYCEMVFILGSLAKTNSFCKSSHASLCRLHRKTLISQRWPRAVDKGGVALQRFLTRQHPHAGAASEPHRRTPQGNSCFFLLGHTLLTPRPCRPCHLQ</sequence>
<dbReference type="GO" id="GO:0016874">
    <property type="term" value="F:ligase activity"/>
    <property type="evidence" value="ECO:0007669"/>
    <property type="project" value="UniProtKB-KW"/>
</dbReference>
<gene>
    <name evidence="1" type="primary">ACSL5_4</name>
    <name evidence="1" type="ORF">CEXT_671081</name>
</gene>
<dbReference type="Proteomes" id="UP001054945">
    <property type="component" value="Unassembled WGS sequence"/>
</dbReference>
<dbReference type="AlphaFoldDB" id="A0AAV4SA77"/>
<organism evidence="1 2">
    <name type="scientific">Caerostris extrusa</name>
    <name type="common">Bark spider</name>
    <name type="synonym">Caerostris bankana</name>
    <dbReference type="NCBI Taxonomy" id="172846"/>
    <lineage>
        <taxon>Eukaryota</taxon>
        <taxon>Metazoa</taxon>
        <taxon>Ecdysozoa</taxon>
        <taxon>Arthropoda</taxon>
        <taxon>Chelicerata</taxon>
        <taxon>Arachnida</taxon>
        <taxon>Araneae</taxon>
        <taxon>Araneomorphae</taxon>
        <taxon>Entelegynae</taxon>
        <taxon>Araneoidea</taxon>
        <taxon>Araneidae</taxon>
        <taxon>Caerostris</taxon>
    </lineage>
</organism>
<protein>
    <submittedName>
        <fullName evidence="1">Long-chain-fatty-acid--CoA ligase 5</fullName>
    </submittedName>
</protein>
<keyword evidence="2" id="KW-1185">Reference proteome</keyword>
<evidence type="ECO:0000313" key="1">
    <source>
        <dbReference type="EMBL" id="GIY28833.1"/>
    </source>
</evidence>
<proteinExistence type="predicted"/>